<gene>
    <name evidence="4" type="ORF">B9J98_05955</name>
</gene>
<dbReference type="Pfam" id="PF00156">
    <property type="entry name" value="Pribosyltran"/>
    <property type="match status" value="1"/>
</dbReference>
<feature type="domain" description="Phosphoribosyltransferase" evidence="3">
    <location>
        <begin position="26"/>
        <end position="164"/>
    </location>
</feature>
<dbReference type="EMBL" id="NDWU01000016">
    <property type="protein sequence ID" value="PUA31494.1"/>
    <property type="molecule type" value="Genomic_DNA"/>
</dbReference>
<dbReference type="InterPro" id="IPR029057">
    <property type="entry name" value="PRTase-like"/>
</dbReference>
<dbReference type="SUPFAM" id="SSF53271">
    <property type="entry name" value="PRTase-like"/>
    <property type="match status" value="1"/>
</dbReference>
<keyword evidence="1" id="KW-0328">Glycosyltransferase</keyword>
<dbReference type="AlphaFoldDB" id="A0A2R7Y1T8"/>
<accession>A0A2R7Y1T8</accession>
<reference evidence="4 5" key="1">
    <citation type="submission" date="2017-04" db="EMBL/GenBank/DDBJ databases">
        <title>Draft Aigarchaeota genome from a New Zealand hot spring.</title>
        <authorList>
            <person name="Reysenbach A.-L."/>
            <person name="Donaho J.A."/>
            <person name="Gerhart J."/>
            <person name="Kelley J.F."/>
            <person name="Kouba K."/>
            <person name="Podar M."/>
            <person name="Stott M."/>
        </authorList>
    </citation>
    <scope>NUCLEOTIDE SEQUENCE [LARGE SCALE GENOMIC DNA]</scope>
    <source>
        <strain evidence="4">NZ13_MG1</strain>
    </source>
</reference>
<organism evidence="4 5">
    <name type="scientific">Candidatus Terraquivivens tikiterensis</name>
    <dbReference type="NCBI Taxonomy" id="1980982"/>
    <lineage>
        <taxon>Archaea</taxon>
        <taxon>Nitrososphaerota</taxon>
        <taxon>Candidatus Wolframiiraptoraceae</taxon>
        <taxon>Candidatus Terraquivivens</taxon>
    </lineage>
</organism>
<dbReference type="CDD" id="cd06223">
    <property type="entry name" value="PRTases_typeI"/>
    <property type="match status" value="1"/>
</dbReference>
<dbReference type="PANTHER" id="PTHR43363:SF1">
    <property type="entry name" value="HYPOXANTHINE-GUANINE PHOSPHORIBOSYLTRANSFERASE"/>
    <property type="match status" value="1"/>
</dbReference>
<dbReference type="GO" id="GO:0016757">
    <property type="term" value="F:glycosyltransferase activity"/>
    <property type="evidence" value="ECO:0007669"/>
    <property type="project" value="UniProtKB-KW"/>
</dbReference>
<proteinExistence type="predicted"/>
<sequence length="217" mass="24761">MQDRVSSGMDLKVVDGRRYLSLSWSDVEMLVKSLAERISSRYEPNMLVGILRGGAIVASLLSDVLDMREVYTIGCRSYTGVEEREGVIIYQPLSSSSLWDRDVLVVDDVADTGETMKCIVKYFEGLYPRSVKTATLHIKPHTSFIPDFYVENVDAWIVYPWGTNELVRKLAPSMLPRFGISRTIEELMKIVSNEDVIRRNLPSERVRDKEALGREMF</sequence>
<evidence type="ECO:0000256" key="1">
    <source>
        <dbReference type="ARBA" id="ARBA00022676"/>
    </source>
</evidence>
<evidence type="ECO:0000259" key="3">
    <source>
        <dbReference type="Pfam" id="PF00156"/>
    </source>
</evidence>
<name>A0A2R7Y1T8_9ARCH</name>
<evidence type="ECO:0000313" key="4">
    <source>
        <dbReference type="EMBL" id="PUA31494.1"/>
    </source>
</evidence>
<evidence type="ECO:0000313" key="5">
    <source>
        <dbReference type="Proteomes" id="UP000244066"/>
    </source>
</evidence>
<evidence type="ECO:0000256" key="2">
    <source>
        <dbReference type="ARBA" id="ARBA00022679"/>
    </source>
</evidence>
<comment type="caution">
    <text evidence="4">The sequence shown here is derived from an EMBL/GenBank/DDBJ whole genome shotgun (WGS) entry which is preliminary data.</text>
</comment>
<dbReference type="Proteomes" id="UP000244066">
    <property type="component" value="Unassembled WGS sequence"/>
</dbReference>
<keyword evidence="2" id="KW-0808">Transferase</keyword>
<protein>
    <recommendedName>
        <fullName evidence="3">Phosphoribosyltransferase domain-containing protein</fullName>
    </recommendedName>
</protein>
<dbReference type="PANTHER" id="PTHR43363">
    <property type="entry name" value="HYPOXANTHINE PHOSPHORIBOSYLTRANSFERASE"/>
    <property type="match status" value="1"/>
</dbReference>
<dbReference type="InterPro" id="IPR000836">
    <property type="entry name" value="PRTase_dom"/>
</dbReference>
<dbReference type="Gene3D" id="3.40.50.2020">
    <property type="match status" value="1"/>
</dbReference>